<proteinExistence type="predicted"/>
<dbReference type="EMBL" id="JASCZI010030306">
    <property type="protein sequence ID" value="MED6121026.1"/>
    <property type="molecule type" value="Genomic_DNA"/>
</dbReference>
<evidence type="ECO:0000313" key="1">
    <source>
        <dbReference type="EMBL" id="MED6121026.1"/>
    </source>
</evidence>
<name>A0ABU6RAN9_9FABA</name>
<accession>A0ABU6RAN9</accession>
<sequence length="48" mass="5510">MRVITWNRSFRGIPNLDEGKDDVVDLEDHETHATGDLNFCHGLPSMRN</sequence>
<reference evidence="1 2" key="1">
    <citation type="journal article" date="2023" name="Plants (Basel)">
        <title>Bridging the Gap: Combining Genomics and Transcriptomics Approaches to Understand Stylosanthes scabra, an Orphan Legume from the Brazilian Caatinga.</title>
        <authorList>
            <person name="Ferreira-Neto J.R.C."/>
            <person name="da Silva M.D."/>
            <person name="Binneck E."/>
            <person name="de Melo N.F."/>
            <person name="da Silva R.H."/>
            <person name="de Melo A.L.T.M."/>
            <person name="Pandolfi V."/>
            <person name="Bustamante F.O."/>
            <person name="Brasileiro-Vidal A.C."/>
            <person name="Benko-Iseppon A.M."/>
        </authorList>
    </citation>
    <scope>NUCLEOTIDE SEQUENCE [LARGE SCALE GENOMIC DNA]</scope>
    <source>
        <tissue evidence="1">Leaves</tissue>
    </source>
</reference>
<organism evidence="1 2">
    <name type="scientific">Stylosanthes scabra</name>
    <dbReference type="NCBI Taxonomy" id="79078"/>
    <lineage>
        <taxon>Eukaryota</taxon>
        <taxon>Viridiplantae</taxon>
        <taxon>Streptophyta</taxon>
        <taxon>Embryophyta</taxon>
        <taxon>Tracheophyta</taxon>
        <taxon>Spermatophyta</taxon>
        <taxon>Magnoliopsida</taxon>
        <taxon>eudicotyledons</taxon>
        <taxon>Gunneridae</taxon>
        <taxon>Pentapetalae</taxon>
        <taxon>rosids</taxon>
        <taxon>fabids</taxon>
        <taxon>Fabales</taxon>
        <taxon>Fabaceae</taxon>
        <taxon>Papilionoideae</taxon>
        <taxon>50 kb inversion clade</taxon>
        <taxon>dalbergioids sensu lato</taxon>
        <taxon>Dalbergieae</taxon>
        <taxon>Pterocarpus clade</taxon>
        <taxon>Stylosanthes</taxon>
    </lineage>
</organism>
<protein>
    <submittedName>
        <fullName evidence="1">Uncharacterized protein</fullName>
    </submittedName>
</protein>
<evidence type="ECO:0000313" key="2">
    <source>
        <dbReference type="Proteomes" id="UP001341840"/>
    </source>
</evidence>
<gene>
    <name evidence="1" type="ORF">PIB30_026242</name>
</gene>
<comment type="caution">
    <text evidence="1">The sequence shown here is derived from an EMBL/GenBank/DDBJ whole genome shotgun (WGS) entry which is preliminary data.</text>
</comment>
<keyword evidence="2" id="KW-1185">Reference proteome</keyword>
<dbReference type="Proteomes" id="UP001341840">
    <property type="component" value="Unassembled WGS sequence"/>
</dbReference>